<dbReference type="AlphaFoldDB" id="A0A6A5CGI5"/>
<evidence type="ECO:0000256" key="1">
    <source>
        <dbReference type="ARBA" id="ARBA00022737"/>
    </source>
</evidence>
<dbReference type="PROSITE" id="PS00626">
    <property type="entry name" value="RCC1_2"/>
    <property type="match status" value="1"/>
</dbReference>
<feature type="repeat" description="RCC1" evidence="2">
    <location>
        <begin position="327"/>
        <end position="381"/>
    </location>
</feature>
<dbReference type="Gene3D" id="2.120.10.80">
    <property type="entry name" value="Kelch-type beta propeller"/>
    <property type="match status" value="1"/>
</dbReference>
<dbReference type="PANTHER" id="PTHR22870">
    <property type="entry name" value="REGULATOR OF CHROMOSOME CONDENSATION"/>
    <property type="match status" value="1"/>
</dbReference>
<dbReference type="EMBL" id="VFQX01000002">
    <property type="protein sequence ID" value="KAF0984385.1"/>
    <property type="molecule type" value="Genomic_DNA"/>
</dbReference>
<proteinExistence type="predicted"/>
<reference evidence="5 6" key="1">
    <citation type="journal article" date="2019" name="Sci. Rep.">
        <title>Nanopore sequencing improves the draft genome of the human pathogenic amoeba Naegleria fowleri.</title>
        <authorList>
            <person name="Liechti N."/>
            <person name="Schurch N."/>
            <person name="Bruggmann R."/>
            <person name="Wittwer M."/>
        </authorList>
    </citation>
    <scope>NUCLEOTIDE SEQUENCE [LARGE SCALE GENOMIC DNA]</scope>
    <source>
        <strain evidence="5 6">ATCC 30894</strain>
    </source>
</reference>
<feature type="repeat" description="RCC1" evidence="2">
    <location>
        <begin position="440"/>
        <end position="493"/>
    </location>
</feature>
<feature type="signal peptide" evidence="3">
    <location>
        <begin position="1"/>
        <end position="39"/>
    </location>
</feature>
<dbReference type="Gene3D" id="2.130.10.30">
    <property type="entry name" value="Regulator of chromosome condensation 1/beta-lactamase-inhibitor protein II"/>
    <property type="match status" value="2"/>
</dbReference>
<dbReference type="OrthoDB" id="5981550at2759"/>
<evidence type="ECO:0000256" key="2">
    <source>
        <dbReference type="PROSITE-ProRule" id="PRU00235"/>
    </source>
</evidence>
<dbReference type="Pfam" id="PF25390">
    <property type="entry name" value="WD40_RLD"/>
    <property type="match status" value="1"/>
</dbReference>
<gene>
    <name evidence="5" type="ORF">FDP41_000284</name>
</gene>
<dbReference type="InterPro" id="IPR015915">
    <property type="entry name" value="Kelch-typ_b-propeller"/>
</dbReference>
<feature type="repeat" description="RCC1" evidence="2">
    <location>
        <begin position="215"/>
        <end position="271"/>
    </location>
</feature>
<evidence type="ECO:0000313" key="6">
    <source>
        <dbReference type="Proteomes" id="UP000444721"/>
    </source>
</evidence>
<feature type="repeat" description="RCC1" evidence="2">
    <location>
        <begin position="272"/>
        <end position="326"/>
    </location>
</feature>
<dbReference type="SUPFAM" id="SSF50985">
    <property type="entry name" value="RCC1/BLIP-II"/>
    <property type="match status" value="2"/>
</dbReference>
<comment type="caution">
    <text evidence="5">The sequence shown here is derived from an EMBL/GenBank/DDBJ whole genome shotgun (WGS) entry which is preliminary data.</text>
</comment>
<organism evidence="5 6">
    <name type="scientific">Naegleria fowleri</name>
    <name type="common">Brain eating amoeba</name>
    <dbReference type="NCBI Taxonomy" id="5763"/>
    <lineage>
        <taxon>Eukaryota</taxon>
        <taxon>Discoba</taxon>
        <taxon>Heterolobosea</taxon>
        <taxon>Tetramitia</taxon>
        <taxon>Eutetramitia</taxon>
        <taxon>Vahlkampfiidae</taxon>
        <taxon>Naegleria</taxon>
    </lineage>
</organism>
<dbReference type="SUPFAM" id="SSF117281">
    <property type="entry name" value="Kelch motif"/>
    <property type="match status" value="1"/>
</dbReference>
<dbReference type="GeneID" id="68107502"/>
<dbReference type="VEuPathDB" id="AmoebaDB:NfTy_000030"/>
<sequence>MKQQAAASTTSKGRDSGIARLLVACLLILLSVLLHMVCSQQLPLDEAYYKIGLYRERRDSYYTVLQDYKTQKQEMINSRALEKISVISEAIQYSENYISQFGIPRDQYQAMLENKVKQYNNVLATQKELDSLIAFTNTGFNQTYNKLRNLVQDSINYLNDPSKWTTANTTTAPLPMSFNITHGYLRNYASYHPVVRKRNRLSAGKEHGLHLHGNGLLYAWGKQTQGSLGRSDYTQGSTYGLDIAKPVNLPQNLTILQFDSSYYSNIVLAYGHEVYTWGQNSKGEVGDGTLDPRMTPLKVCSWDLQGPKMVEQVAAAPYAFYAIDQYGKLYAWGKNNRGQLGDRTTIDKNKPINVFMEGALLNKAVTLVCGGDLHTVVLTTDNQLYSFGDNQYGQLGLGYASAADYIMEAITIPKPADLAGETIVDLQCGDYHTMVLTENGTVYAWGRNDQGQLGVGDVTLRTSPTKVTMTNIVGKSIVKIYSRRNVAFALTNDGKWYSWGENTNYQLGHTSRAGSAGNYYQTIPYQVSDLPTDTLYNHLITEVAAMDQASVGLTTEAVIVGSGKGNTGLLPNITTNPSGFTLGWTFDASTGFSLERRHYPYFEVNDKAYQFIGEQFYPLVENGFQLHYRNLSDPYTWEMVDYNNKTKKAFPGTIYNTHVVRAQEYIYFFGGVVNGSISDKIYRAPVSDVENGWELLKYTLPYPVASGHCIVVDDTIFIYGGIHAADSKNYSVTNKIIRASITEPRVWTISPDVLPNQVYGGKIAQIGQYIYIFGGRSPSQEAYSDILRAPYIFPSKWENTYSVLPFTYSDGPMVVTADYIFIFGGFASKGLPRTLNDYNPRVSFATTEDPLGSWTVSGDVLTSLSLYTPSFSGSDLYLYGTDIKRIFTRQRSPFSHTVCKIPLLNIVQSV</sequence>
<dbReference type="Pfam" id="PF00415">
    <property type="entry name" value="RCC1"/>
    <property type="match status" value="1"/>
</dbReference>
<evidence type="ECO:0000256" key="3">
    <source>
        <dbReference type="SAM" id="SignalP"/>
    </source>
</evidence>
<feature type="domain" description="RCC1-like" evidence="4">
    <location>
        <begin position="200"/>
        <end position="476"/>
    </location>
</feature>
<keyword evidence="6" id="KW-1185">Reference proteome</keyword>
<dbReference type="PANTHER" id="PTHR22870:SF466">
    <property type="entry name" value="ANKYRIN REPEAT-CONTAINING PROTEIN"/>
    <property type="match status" value="1"/>
</dbReference>
<feature type="chain" id="PRO_5025335289" description="RCC1-like domain-containing protein" evidence="3">
    <location>
        <begin position="40"/>
        <end position="910"/>
    </location>
</feature>
<dbReference type="PROSITE" id="PS50012">
    <property type="entry name" value="RCC1_3"/>
    <property type="match status" value="6"/>
</dbReference>
<keyword evidence="3" id="KW-0732">Signal</keyword>
<dbReference type="InterPro" id="IPR058923">
    <property type="entry name" value="RCC1-like_dom"/>
</dbReference>
<name>A0A6A5CGI5_NAEFO</name>
<feature type="repeat" description="RCC1" evidence="2">
    <location>
        <begin position="382"/>
        <end position="439"/>
    </location>
</feature>
<protein>
    <recommendedName>
        <fullName evidence="4">RCC1-like domain-containing protein</fullName>
    </recommendedName>
</protein>
<evidence type="ECO:0000259" key="4">
    <source>
        <dbReference type="Pfam" id="PF25390"/>
    </source>
</evidence>
<keyword evidence="1" id="KW-0677">Repeat</keyword>
<feature type="repeat" description="RCC1" evidence="2">
    <location>
        <begin position="494"/>
        <end position="556"/>
    </location>
</feature>
<dbReference type="VEuPathDB" id="AmoebaDB:NF0115890"/>
<dbReference type="VEuPathDB" id="AmoebaDB:FDP41_000284"/>
<accession>A0A6A5CGI5</accession>
<dbReference type="RefSeq" id="XP_044569098.1">
    <property type="nucleotide sequence ID" value="XM_044706078.1"/>
</dbReference>
<evidence type="ECO:0000313" key="5">
    <source>
        <dbReference type="EMBL" id="KAF0984385.1"/>
    </source>
</evidence>
<dbReference type="Proteomes" id="UP000444721">
    <property type="component" value="Unassembled WGS sequence"/>
</dbReference>
<dbReference type="PRINTS" id="PR00633">
    <property type="entry name" value="RCCNDNSATION"/>
</dbReference>
<dbReference type="InterPro" id="IPR000408">
    <property type="entry name" value="Reg_chr_condens"/>
</dbReference>
<dbReference type="InterPro" id="IPR051210">
    <property type="entry name" value="Ub_ligase/GEF_domain"/>
</dbReference>
<dbReference type="InterPro" id="IPR009091">
    <property type="entry name" value="RCC1/BLIP-II"/>
</dbReference>